<feature type="compositionally biased region" description="Low complexity" evidence="1">
    <location>
        <begin position="665"/>
        <end position="677"/>
    </location>
</feature>
<evidence type="ECO:0000313" key="3">
    <source>
        <dbReference type="Proteomes" id="UP000005239"/>
    </source>
</evidence>
<feature type="compositionally biased region" description="Low complexity" evidence="1">
    <location>
        <begin position="366"/>
        <end position="381"/>
    </location>
</feature>
<evidence type="ECO:0000313" key="2">
    <source>
        <dbReference type="EnsemblMetazoa" id="PPA38194.1"/>
    </source>
</evidence>
<keyword evidence="3" id="KW-1185">Reference proteome</keyword>
<accession>A0A8R1YVG2</accession>
<feature type="region of interest" description="Disordered" evidence="1">
    <location>
        <begin position="726"/>
        <end position="745"/>
    </location>
</feature>
<dbReference type="AlphaFoldDB" id="A0A2A6B5B4"/>
<dbReference type="SMART" id="SM00355">
    <property type="entry name" value="ZnF_C2H2"/>
    <property type="match status" value="4"/>
</dbReference>
<dbReference type="PANTHER" id="PTHR21020:SF0">
    <property type="entry name" value="ZINC FINGER PROTEIN 800"/>
    <property type="match status" value="1"/>
</dbReference>
<proteinExistence type="predicted"/>
<feature type="region of interest" description="Disordered" evidence="1">
    <location>
        <begin position="927"/>
        <end position="949"/>
    </location>
</feature>
<reference evidence="3" key="1">
    <citation type="journal article" date="2008" name="Nat. Genet.">
        <title>The Pristionchus pacificus genome provides a unique perspective on nematode lifestyle and parasitism.</title>
        <authorList>
            <person name="Dieterich C."/>
            <person name="Clifton S.W."/>
            <person name="Schuster L.N."/>
            <person name="Chinwalla A."/>
            <person name="Delehaunty K."/>
            <person name="Dinkelacker I."/>
            <person name="Fulton L."/>
            <person name="Fulton R."/>
            <person name="Godfrey J."/>
            <person name="Minx P."/>
            <person name="Mitreva M."/>
            <person name="Roeseler W."/>
            <person name="Tian H."/>
            <person name="Witte H."/>
            <person name="Yang S.P."/>
            <person name="Wilson R.K."/>
            <person name="Sommer R.J."/>
        </authorList>
    </citation>
    <scope>NUCLEOTIDE SEQUENCE [LARGE SCALE GENOMIC DNA]</scope>
    <source>
        <strain evidence="3">PS312</strain>
    </source>
</reference>
<name>A0A2A6B5B4_PRIPA</name>
<sequence length="1108" mass="123738">MATKEDLAVLQHTMPTGEEGLEGMINYTKKCNAEVKNLLYKECDVLIECRYCRNIFRSLINFVSHKRTYCRLAYVKVAAQPVEDDGKAETATKKRTGQVLALTKKMQETQFTPIGDHPAIMNLYSLPRVWREMPMTTYENGMQKVINNGNATIASKEFLPKDRVAIVMPQDNSSKYKEMSLRNRKVPLSDKPQYREFSDSEVQSGACPEFKIIEIFEKYDVRCANFVLLQCEHPLCAHIRPFHTLQALAYHCSLRHTKAFVNEEGDDRWPCLLCNRNVYDLDGVKVHMLRIHSNVKEDHLRKRIEEDKSIKGRKSTSTIRRARSLSLDRDQIRREKAASQEPQDNDSMDELAVEEEDEGRGRRRGTGAARRGARGGSIASRRASRVLERQTTRVPSGNSSEDYGEPPVLHPIEPAVEDESMEDEEEAPVVLKKVHKNKQHKKKKQRSPSPEQSESEEKTDEMVEEREVKMEEEDEAYYNSVEGCLADVIVTVCASFGTPEKQEEPEKGVITMDKMSRSVSPIFSPPVHADSGSKKRGRPKKTDEEREREKNETPKVGRPPKRAGESTAESVKAPKRQYNKKKNIEKTDENNVNTPDMDVVVMEPTSSDVSRPARNRKRPAWMINGDMEYEGVEKKANEQSVIEESEEDDQPKEEPKKKKVERTVTPKVVTPIITVKTPAKKAKEDKTPPKKKNDRAVEKKERETEILLFTPKSGKVVMERIAAATAAANGQDEASGSRKRKQNLGKLADTNEEIMIVNVADPAHGPKRSDLSSVPVYLSEQQQTIFFAGLVKHENPTAVNAEMRECYECIYCNTKLPNIRDGRRHMVAHLRVMRLRCGLCGAGAFFCIDMRNHLQLRGCPELAKAPAHMVRAGIPCMTKEHADELTFVAHGGAPGRALFTSGKIVSILNNHPYLPDLKIEESILGPTRVPPRSVSSSPRKPQHKATMSASVLKEAEKGTMSVAAVTRASSASASVASAMPTLQPVDDAAVRYYEDTSDPENSPGRARTSASSPPAHRRSLDGPDTKLVREMMGILPARRALSFTAASSASTASTSPDRQMSLSQQVQSTTRHVSETPSSGCASAPTYEPILSPRPRLLPARSTGGVGN</sequence>
<feature type="compositionally biased region" description="Basic residues" evidence="1">
    <location>
        <begin position="432"/>
        <end position="446"/>
    </location>
</feature>
<protein>
    <submittedName>
        <fullName evidence="2">Uncharacterized protein</fullName>
    </submittedName>
</protein>
<dbReference type="InterPro" id="IPR013087">
    <property type="entry name" value="Znf_C2H2_type"/>
</dbReference>
<dbReference type="EnsemblMetazoa" id="PPA38194.1">
    <property type="protein sequence ID" value="PPA38194.1"/>
    <property type="gene ID" value="WBGene00276563"/>
</dbReference>
<dbReference type="PROSITE" id="PS00028">
    <property type="entry name" value="ZINC_FINGER_C2H2_1"/>
    <property type="match status" value="2"/>
</dbReference>
<feature type="region of interest" description="Disordered" evidence="1">
    <location>
        <begin position="306"/>
        <end position="473"/>
    </location>
</feature>
<gene>
    <name evidence="2" type="primary">WBGene00276563</name>
</gene>
<dbReference type="OrthoDB" id="10066279at2759"/>
<dbReference type="PANTHER" id="PTHR21020">
    <property type="entry name" value="ZINC FINGER PROTEIN 800"/>
    <property type="match status" value="1"/>
</dbReference>
<organism evidence="2 3">
    <name type="scientific">Pristionchus pacificus</name>
    <name type="common">Parasitic nematode worm</name>
    <dbReference type="NCBI Taxonomy" id="54126"/>
    <lineage>
        <taxon>Eukaryota</taxon>
        <taxon>Metazoa</taxon>
        <taxon>Ecdysozoa</taxon>
        <taxon>Nematoda</taxon>
        <taxon>Chromadorea</taxon>
        <taxon>Rhabditida</taxon>
        <taxon>Rhabditina</taxon>
        <taxon>Diplogasteromorpha</taxon>
        <taxon>Diplogasteroidea</taxon>
        <taxon>Neodiplogasteridae</taxon>
        <taxon>Pristionchus</taxon>
    </lineage>
</organism>
<feature type="compositionally biased region" description="Polar residues" evidence="1">
    <location>
        <begin position="1056"/>
        <end position="1081"/>
    </location>
</feature>
<feature type="compositionally biased region" description="Acidic residues" evidence="1">
    <location>
        <begin position="641"/>
        <end position="651"/>
    </location>
</feature>
<feature type="compositionally biased region" description="Basic and acidic residues" evidence="1">
    <location>
        <begin position="694"/>
        <end position="703"/>
    </location>
</feature>
<feature type="compositionally biased region" description="Basic and acidic residues" evidence="1">
    <location>
        <begin position="652"/>
        <end position="664"/>
    </location>
</feature>
<feature type="compositionally biased region" description="Low complexity" evidence="1">
    <location>
        <begin position="930"/>
        <end position="939"/>
    </location>
</feature>
<feature type="region of interest" description="Disordered" evidence="1">
    <location>
        <begin position="1048"/>
        <end position="1108"/>
    </location>
</feature>
<feature type="compositionally biased region" description="Acidic residues" evidence="1">
    <location>
        <begin position="453"/>
        <end position="473"/>
    </location>
</feature>
<feature type="region of interest" description="Disordered" evidence="1">
    <location>
        <begin position="994"/>
        <end position="1026"/>
    </location>
</feature>
<accession>A0A2A6B5B4</accession>
<feature type="region of interest" description="Disordered" evidence="1">
    <location>
        <begin position="500"/>
        <end position="703"/>
    </location>
</feature>
<dbReference type="Proteomes" id="UP000005239">
    <property type="component" value="Unassembled WGS sequence"/>
</dbReference>
<feature type="compositionally biased region" description="Basic and acidic residues" evidence="1">
    <location>
        <begin position="540"/>
        <end position="555"/>
    </location>
</feature>
<feature type="compositionally biased region" description="Acidic residues" evidence="1">
    <location>
        <begin position="343"/>
        <end position="358"/>
    </location>
</feature>
<evidence type="ECO:0000256" key="1">
    <source>
        <dbReference type="SAM" id="MobiDB-lite"/>
    </source>
</evidence>
<dbReference type="InterPro" id="IPR039149">
    <property type="entry name" value="ZNF800"/>
</dbReference>
<reference evidence="2" key="2">
    <citation type="submission" date="2022-06" db="UniProtKB">
        <authorList>
            <consortium name="EnsemblMetazoa"/>
        </authorList>
    </citation>
    <scope>IDENTIFICATION</scope>
    <source>
        <strain evidence="2">PS312</strain>
    </source>
</reference>
<feature type="compositionally biased region" description="Acidic residues" evidence="1">
    <location>
        <begin position="415"/>
        <end position="427"/>
    </location>
</feature>
<feature type="compositionally biased region" description="Polar residues" evidence="1">
    <location>
        <begin position="392"/>
        <end position="401"/>
    </location>
</feature>
<feature type="compositionally biased region" description="Basic and acidic residues" evidence="1">
    <location>
        <begin position="326"/>
        <end position="338"/>
    </location>
</feature>